<evidence type="ECO:0000259" key="2">
    <source>
        <dbReference type="Pfam" id="PF06485"/>
    </source>
</evidence>
<dbReference type="Pfam" id="PF20429">
    <property type="entry name" value="Tab2-like_C"/>
    <property type="match status" value="1"/>
</dbReference>
<dbReference type="AlphaFoldDB" id="A0AAV9J1P2"/>
<dbReference type="PANTHER" id="PTHR34556">
    <property type="match status" value="1"/>
</dbReference>
<evidence type="ECO:0000313" key="5">
    <source>
        <dbReference type="Proteomes" id="UP001301350"/>
    </source>
</evidence>
<dbReference type="InterPro" id="IPR046760">
    <property type="entry name" value="Tab2-like_N"/>
</dbReference>
<feature type="domain" description="RNA-binding protein Tab2-like N-terminal" evidence="2">
    <location>
        <begin position="99"/>
        <end position="202"/>
    </location>
</feature>
<protein>
    <submittedName>
        <fullName evidence="4">Uncharacterized protein</fullName>
    </submittedName>
</protein>
<sequence>MAESRLHGDAEGAARRCGNRADDSGPSLTFCAPLIASHPNRRVATAAFASSRPSGFPLHRFRRSLRAQAPAPTPRPSGAPHPAPEQRALPSTPSGESDCWEMDFYSIPVRGANGKRLWELVVCDEQGTFVHTETFANNQVNSQELRRALEALVSAATHRPRVVRFFRSAMRNMISIALQGIDEVVAQPSRRTYALLRVLAHRQRHVYPQLPGYEAAGAATLRTMGDVEVTPFLALAESLSHTVDFAAAIRLPDELRGDRLSFASVQLSQVEMFRQADFCQICPVAFPHLPLGDEVGGDEAVTPETLIPGVVVFSERALPLAARLAGVELAQLNVDLKRDQLHLECSLDTSYVFSNIRSSMRADAEAFQTAKRKAEGLHFMAVQRREDDDRVVGFWLMRDPTAVSW</sequence>
<name>A0AAV9J1P2_CYACA</name>
<dbReference type="Pfam" id="PF06485">
    <property type="entry name" value="Tab2-like_N"/>
    <property type="match status" value="1"/>
</dbReference>
<gene>
    <name evidence="4" type="ORF">CDCA_CDCA18G4557</name>
</gene>
<accession>A0AAV9J1P2</accession>
<evidence type="ECO:0000313" key="4">
    <source>
        <dbReference type="EMBL" id="KAK4538532.1"/>
    </source>
</evidence>
<evidence type="ECO:0000256" key="1">
    <source>
        <dbReference type="SAM" id="MobiDB-lite"/>
    </source>
</evidence>
<reference evidence="4 5" key="1">
    <citation type="submission" date="2022-07" db="EMBL/GenBank/DDBJ databases">
        <title>Genome-wide signatures of adaptation to extreme environments.</title>
        <authorList>
            <person name="Cho C.H."/>
            <person name="Yoon H.S."/>
        </authorList>
    </citation>
    <scope>NUCLEOTIDE SEQUENCE [LARGE SCALE GENOMIC DNA]</scope>
    <source>
        <strain evidence="4 5">DBV 063 E5</strain>
    </source>
</reference>
<proteinExistence type="predicted"/>
<dbReference type="EMBL" id="JANCYW010000018">
    <property type="protein sequence ID" value="KAK4538532.1"/>
    <property type="molecule type" value="Genomic_DNA"/>
</dbReference>
<feature type="region of interest" description="Disordered" evidence="1">
    <location>
        <begin position="67"/>
        <end position="95"/>
    </location>
</feature>
<dbReference type="InterPro" id="IPR046761">
    <property type="entry name" value="Tab2-like_C"/>
</dbReference>
<keyword evidence="5" id="KW-1185">Reference proteome</keyword>
<dbReference type="PANTHER" id="PTHR34556:SF2">
    <property type="entry name" value="PROTEIN TAB2 HOMOLOG, CHLOROPLASTIC"/>
    <property type="match status" value="1"/>
</dbReference>
<feature type="domain" description="RNA-binding protein Tab2/Atab2 C-terminal" evidence="3">
    <location>
        <begin position="243"/>
        <end position="398"/>
    </location>
</feature>
<dbReference type="GO" id="GO:0003723">
    <property type="term" value="F:RNA binding"/>
    <property type="evidence" value="ECO:0007669"/>
    <property type="project" value="InterPro"/>
</dbReference>
<comment type="caution">
    <text evidence="4">The sequence shown here is derived from an EMBL/GenBank/DDBJ whole genome shotgun (WGS) entry which is preliminary data.</text>
</comment>
<feature type="region of interest" description="Disordered" evidence="1">
    <location>
        <begin position="1"/>
        <end position="29"/>
    </location>
</feature>
<organism evidence="4 5">
    <name type="scientific">Cyanidium caldarium</name>
    <name type="common">Red alga</name>
    <dbReference type="NCBI Taxonomy" id="2771"/>
    <lineage>
        <taxon>Eukaryota</taxon>
        <taxon>Rhodophyta</taxon>
        <taxon>Bangiophyceae</taxon>
        <taxon>Cyanidiales</taxon>
        <taxon>Cyanidiaceae</taxon>
        <taxon>Cyanidium</taxon>
    </lineage>
</organism>
<dbReference type="InterPro" id="IPR009472">
    <property type="entry name" value="Tab2-like"/>
</dbReference>
<dbReference type="Proteomes" id="UP001301350">
    <property type="component" value="Unassembled WGS sequence"/>
</dbReference>
<evidence type="ECO:0000259" key="3">
    <source>
        <dbReference type="Pfam" id="PF20429"/>
    </source>
</evidence>
<feature type="compositionally biased region" description="Pro residues" evidence="1">
    <location>
        <begin position="71"/>
        <end position="83"/>
    </location>
</feature>
<feature type="compositionally biased region" description="Basic and acidic residues" evidence="1">
    <location>
        <begin position="1"/>
        <end position="23"/>
    </location>
</feature>